<organism evidence="2 3">
    <name type="scientific">Paramagnetospirillum kuznetsovii</name>
    <dbReference type="NCBI Taxonomy" id="2053833"/>
    <lineage>
        <taxon>Bacteria</taxon>
        <taxon>Pseudomonadati</taxon>
        <taxon>Pseudomonadota</taxon>
        <taxon>Alphaproteobacteria</taxon>
        <taxon>Rhodospirillales</taxon>
        <taxon>Magnetospirillaceae</taxon>
        <taxon>Paramagnetospirillum</taxon>
    </lineage>
</organism>
<dbReference type="Proteomes" id="UP000251075">
    <property type="component" value="Unassembled WGS sequence"/>
</dbReference>
<comment type="caution">
    <text evidence="2">The sequence shown here is derived from an EMBL/GenBank/DDBJ whole genome shotgun (WGS) entry which is preliminary data.</text>
</comment>
<sequence>MSRAEGDARLGYSPQTDQHLKLEIVEPAAFEAITFGMGLERDSPPRHQGHQGGAEQTAKPYSLVMAERVPATHAVPLESLMSR</sequence>
<gene>
    <name evidence="2" type="ORF">CU669_18495</name>
</gene>
<evidence type="ECO:0000256" key="1">
    <source>
        <dbReference type="SAM" id="MobiDB-lite"/>
    </source>
</evidence>
<evidence type="ECO:0000313" key="3">
    <source>
        <dbReference type="Proteomes" id="UP000251075"/>
    </source>
</evidence>
<keyword evidence="3" id="KW-1185">Reference proteome</keyword>
<dbReference type="EMBL" id="PGTO01000023">
    <property type="protein sequence ID" value="RAU20441.1"/>
    <property type="molecule type" value="Genomic_DNA"/>
</dbReference>
<proteinExistence type="predicted"/>
<accession>A0A364NTN9</accession>
<dbReference type="AlphaFoldDB" id="A0A364NTN9"/>
<feature type="region of interest" description="Disordered" evidence="1">
    <location>
        <begin position="39"/>
        <end position="60"/>
    </location>
</feature>
<name>A0A364NTN9_9PROT</name>
<protein>
    <submittedName>
        <fullName evidence="2">Uncharacterized protein</fullName>
    </submittedName>
</protein>
<reference evidence="2 3" key="1">
    <citation type="submission" date="2017-11" db="EMBL/GenBank/DDBJ databases">
        <title>Draft genome sequence of magnetotactic bacterium Magnetospirillum kuznetsovii LBB-42.</title>
        <authorList>
            <person name="Grouzdev D.S."/>
            <person name="Rysina M.S."/>
            <person name="Baslerov R.V."/>
            <person name="Koziaeva V."/>
        </authorList>
    </citation>
    <scope>NUCLEOTIDE SEQUENCE [LARGE SCALE GENOMIC DNA]</scope>
    <source>
        <strain evidence="2 3">LBB-42</strain>
    </source>
</reference>
<evidence type="ECO:0000313" key="2">
    <source>
        <dbReference type="EMBL" id="RAU20441.1"/>
    </source>
</evidence>